<dbReference type="SUPFAM" id="SSF51126">
    <property type="entry name" value="Pectin lyase-like"/>
    <property type="match status" value="1"/>
</dbReference>
<feature type="domain" description="Right handed beta helix" evidence="2">
    <location>
        <begin position="101"/>
        <end position="296"/>
    </location>
</feature>
<dbReference type="EMBL" id="KN832880">
    <property type="protein sequence ID" value="KIM98671.1"/>
    <property type="molecule type" value="Genomic_DNA"/>
</dbReference>
<dbReference type="Pfam" id="PF13229">
    <property type="entry name" value="Beta_helix"/>
    <property type="match status" value="1"/>
</dbReference>
<dbReference type="InterPro" id="IPR011050">
    <property type="entry name" value="Pectin_lyase_fold/virulence"/>
</dbReference>
<sequence length="652" mass="69300">MKLVLLALVAAKACLARDYYFDGSQPGNGNGSSSTPFNTLVAINGLSLAPGDNLLLKRGSTFSGPLVLTQSGGDGSPITIGAYGDGWAPKPNVGPGDQLNAVLLKGASNVVVQDLNITNPGDNTTPRRGVYVYALDTGEVKNVVLQNLYIHDVRGWMPSTTTTGIGTGKYANASGGIVFEAQGNTTATFFTNILVQDNEIHSVDRQGFYTWSNWCRREALAAFWYSLCFQPWYASTGLVVQRNRLYDIAGDGIVVHGHENAHVHNNVVVGFNRRSKSPNAGLWTANSDGTLFQYNTVSGGNSISDGMSYDVDHSSSGTVFEYNVSHDNDGGFFLLCPYDKPTQNFTIRYNLSVNDRTRIIEICDGQLVGGKFYKNIIQIGDGISPVIVTEDTTASLDVLFADNIIRKEGAGVATWNLNNSAFIVTNNIFQGPINPFAAGINTTTSPAGLAAPALRDPKAYLLLNGSPALGSAIAVAGDADKDFFSLPTSIYHNLGFYAGSGTKIPTWISHFDDLTTTGWSSQGSVSLIADPAGDLGYSTQLAAGAVFSRGITTSAPFRFNTRFWVASSVSSGFPSLQIGDSNETADILISAQLPFRIGEWQILEVAVLASGITATVDGLPLPMRTAHGSLSGAKFSAGNSELIIDDIFVTPL</sequence>
<gene>
    <name evidence="3" type="ORF">OIDMADRAFT_57020</name>
</gene>
<dbReference type="InterPro" id="IPR039448">
    <property type="entry name" value="Beta_helix"/>
</dbReference>
<evidence type="ECO:0000313" key="3">
    <source>
        <dbReference type="EMBL" id="KIM98671.1"/>
    </source>
</evidence>
<dbReference type="HOGENOM" id="CLU_017311_0_0_1"/>
<keyword evidence="1" id="KW-0732">Signal</keyword>
<feature type="signal peptide" evidence="1">
    <location>
        <begin position="1"/>
        <end position="16"/>
    </location>
</feature>
<dbReference type="OrthoDB" id="3432466at2759"/>
<dbReference type="Proteomes" id="UP000054321">
    <property type="component" value="Unassembled WGS sequence"/>
</dbReference>
<feature type="chain" id="PRO_5002178078" description="Right handed beta helix domain-containing protein" evidence="1">
    <location>
        <begin position="17"/>
        <end position="652"/>
    </location>
</feature>
<keyword evidence="4" id="KW-1185">Reference proteome</keyword>
<accession>A0A0C3H8I4</accession>
<evidence type="ECO:0000259" key="2">
    <source>
        <dbReference type="Pfam" id="PF13229"/>
    </source>
</evidence>
<name>A0A0C3H8I4_OIDMZ</name>
<dbReference type="InParanoid" id="A0A0C3H8I4"/>
<reference evidence="4" key="2">
    <citation type="submission" date="2015-01" db="EMBL/GenBank/DDBJ databases">
        <title>Evolutionary Origins and Diversification of the Mycorrhizal Mutualists.</title>
        <authorList>
            <consortium name="DOE Joint Genome Institute"/>
            <consortium name="Mycorrhizal Genomics Consortium"/>
            <person name="Kohler A."/>
            <person name="Kuo A."/>
            <person name="Nagy L.G."/>
            <person name="Floudas D."/>
            <person name="Copeland A."/>
            <person name="Barry K.W."/>
            <person name="Cichocki N."/>
            <person name="Veneault-Fourrey C."/>
            <person name="LaButti K."/>
            <person name="Lindquist E.A."/>
            <person name="Lipzen A."/>
            <person name="Lundell T."/>
            <person name="Morin E."/>
            <person name="Murat C."/>
            <person name="Riley R."/>
            <person name="Ohm R."/>
            <person name="Sun H."/>
            <person name="Tunlid A."/>
            <person name="Henrissat B."/>
            <person name="Grigoriev I.V."/>
            <person name="Hibbett D.S."/>
            <person name="Martin F."/>
        </authorList>
    </citation>
    <scope>NUCLEOTIDE SEQUENCE [LARGE SCALE GENOMIC DNA]</scope>
    <source>
        <strain evidence="4">Zn</strain>
    </source>
</reference>
<organism evidence="3 4">
    <name type="scientific">Oidiodendron maius (strain Zn)</name>
    <dbReference type="NCBI Taxonomy" id="913774"/>
    <lineage>
        <taxon>Eukaryota</taxon>
        <taxon>Fungi</taxon>
        <taxon>Dikarya</taxon>
        <taxon>Ascomycota</taxon>
        <taxon>Pezizomycotina</taxon>
        <taxon>Leotiomycetes</taxon>
        <taxon>Leotiomycetes incertae sedis</taxon>
        <taxon>Myxotrichaceae</taxon>
        <taxon>Oidiodendron</taxon>
    </lineage>
</organism>
<evidence type="ECO:0000256" key="1">
    <source>
        <dbReference type="SAM" id="SignalP"/>
    </source>
</evidence>
<dbReference type="InterPro" id="IPR006626">
    <property type="entry name" value="PbH1"/>
</dbReference>
<reference evidence="3 4" key="1">
    <citation type="submission" date="2014-04" db="EMBL/GenBank/DDBJ databases">
        <authorList>
            <consortium name="DOE Joint Genome Institute"/>
            <person name="Kuo A."/>
            <person name="Martino E."/>
            <person name="Perotto S."/>
            <person name="Kohler A."/>
            <person name="Nagy L.G."/>
            <person name="Floudas D."/>
            <person name="Copeland A."/>
            <person name="Barry K.W."/>
            <person name="Cichocki N."/>
            <person name="Veneault-Fourrey C."/>
            <person name="LaButti K."/>
            <person name="Lindquist E.A."/>
            <person name="Lipzen A."/>
            <person name="Lundell T."/>
            <person name="Morin E."/>
            <person name="Murat C."/>
            <person name="Sun H."/>
            <person name="Tunlid A."/>
            <person name="Henrissat B."/>
            <person name="Grigoriev I.V."/>
            <person name="Hibbett D.S."/>
            <person name="Martin F."/>
            <person name="Nordberg H.P."/>
            <person name="Cantor M.N."/>
            <person name="Hua S.X."/>
        </authorList>
    </citation>
    <scope>NUCLEOTIDE SEQUENCE [LARGE SCALE GENOMIC DNA]</scope>
    <source>
        <strain evidence="3 4">Zn</strain>
    </source>
</reference>
<dbReference type="AlphaFoldDB" id="A0A0C3H8I4"/>
<dbReference type="SMART" id="SM00710">
    <property type="entry name" value="PbH1"/>
    <property type="match status" value="9"/>
</dbReference>
<dbReference type="InterPro" id="IPR012334">
    <property type="entry name" value="Pectin_lyas_fold"/>
</dbReference>
<dbReference type="Gene3D" id="2.160.20.10">
    <property type="entry name" value="Single-stranded right-handed beta-helix, Pectin lyase-like"/>
    <property type="match status" value="1"/>
</dbReference>
<proteinExistence type="predicted"/>
<evidence type="ECO:0000313" key="4">
    <source>
        <dbReference type="Proteomes" id="UP000054321"/>
    </source>
</evidence>
<protein>
    <recommendedName>
        <fullName evidence="2">Right handed beta helix domain-containing protein</fullName>
    </recommendedName>
</protein>